<dbReference type="Proteomes" id="UP000027222">
    <property type="component" value="Unassembled WGS sequence"/>
</dbReference>
<gene>
    <name evidence="2" type="ORF">GALMADRAFT_220975</name>
</gene>
<organism evidence="2 3">
    <name type="scientific">Galerina marginata (strain CBS 339.88)</name>
    <dbReference type="NCBI Taxonomy" id="685588"/>
    <lineage>
        <taxon>Eukaryota</taxon>
        <taxon>Fungi</taxon>
        <taxon>Dikarya</taxon>
        <taxon>Basidiomycota</taxon>
        <taxon>Agaricomycotina</taxon>
        <taxon>Agaricomycetes</taxon>
        <taxon>Agaricomycetidae</taxon>
        <taxon>Agaricales</taxon>
        <taxon>Agaricineae</taxon>
        <taxon>Strophariaceae</taxon>
        <taxon>Galerina</taxon>
    </lineage>
</organism>
<dbReference type="HOGENOM" id="CLU_2687999_0_0_1"/>
<keyword evidence="1" id="KW-0732">Signal</keyword>
<sequence>MFFLLAVRLWIQYKVAFPLSRLNAIESFPHEFPSPTHYPCWSKATGKSTLVAGICGLKNCDLHSTCVWFSYGDL</sequence>
<feature type="signal peptide" evidence="1">
    <location>
        <begin position="1"/>
        <end position="16"/>
    </location>
</feature>
<dbReference type="AlphaFoldDB" id="A0A067TSX3"/>
<evidence type="ECO:0000313" key="3">
    <source>
        <dbReference type="Proteomes" id="UP000027222"/>
    </source>
</evidence>
<evidence type="ECO:0000256" key="1">
    <source>
        <dbReference type="SAM" id="SignalP"/>
    </source>
</evidence>
<feature type="chain" id="PRO_5001649520" description="Secreted protein" evidence="1">
    <location>
        <begin position="17"/>
        <end position="74"/>
    </location>
</feature>
<accession>A0A067TSX3</accession>
<protein>
    <recommendedName>
        <fullName evidence="4">Secreted protein</fullName>
    </recommendedName>
</protein>
<name>A0A067TSX3_GALM3</name>
<evidence type="ECO:0008006" key="4">
    <source>
        <dbReference type="Google" id="ProtNLM"/>
    </source>
</evidence>
<dbReference type="EMBL" id="KL142369">
    <property type="protein sequence ID" value="KDR82979.1"/>
    <property type="molecule type" value="Genomic_DNA"/>
</dbReference>
<reference evidence="3" key="1">
    <citation type="journal article" date="2014" name="Proc. Natl. Acad. Sci. U.S.A.">
        <title>Extensive sampling of basidiomycete genomes demonstrates inadequacy of the white-rot/brown-rot paradigm for wood decay fungi.</title>
        <authorList>
            <person name="Riley R."/>
            <person name="Salamov A.A."/>
            <person name="Brown D.W."/>
            <person name="Nagy L.G."/>
            <person name="Floudas D."/>
            <person name="Held B.W."/>
            <person name="Levasseur A."/>
            <person name="Lombard V."/>
            <person name="Morin E."/>
            <person name="Otillar R."/>
            <person name="Lindquist E.A."/>
            <person name="Sun H."/>
            <person name="LaButti K.M."/>
            <person name="Schmutz J."/>
            <person name="Jabbour D."/>
            <person name="Luo H."/>
            <person name="Baker S.E."/>
            <person name="Pisabarro A.G."/>
            <person name="Walton J.D."/>
            <person name="Blanchette R.A."/>
            <person name="Henrissat B."/>
            <person name="Martin F."/>
            <person name="Cullen D."/>
            <person name="Hibbett D.S."/>
            <person name="Grigoriev I.V."/>
        </authorList>
    </citation>
    <scope>NUCLEOTIDE SEQUENCE [LARGE SCALE GENOMIC DNA]</scope>
    <source>
        <strain evidence="3">CBS 339.88</strain>
    </source>
</reference>
<keyword evidence="3" id="KW-1185">Reference proteome</keyword>
<proteinExistence type="predicted"/>
<evidence type="ECO:0000313" key="2">
    <source>
        <dbReference type="EMBL" id="KDR82979.1"/>
    </source>
</evidence>